<organism evidence="2 3">
    <name type="scientific">Rhodopirellula sallentina SM41</name>
    <dbReference type="NCBI Taxonomy" id="1263870"/>
    <lineage>
        <taxon>Bacteria</taxon>
        <taxon>Pseudomonadati</taxon>
        <taxon>Planctomycetota</taxon>
        <taxon>Planctomycetia</taxon>
        <taxon>Pirellulales</taxon>
        <taxon>Pirellulaceae</taxon>
        <taxon>Rhodopirellula</taxon>
    </lineage>
</organism>
<name>M5UD93_9BACT</name>
<evidence type="ECO:0000313" key="2">
    <source>
        <dbReference type="EMBL" id="EMI55821.1"/>
    </source>
</evidence>
<feature type="compositionally biased region" description="Polar residues" evidence="1">
    <location>
        <begin position="21"/>
        <end position="30"/>
    </location>
</feature>
<keyword evidence="3" id="KW-1185">Reference proteome</keyword>
<gene>
    <name evidence="2" type="ORF">RSSM_02745</name>
</gene>
<sequence length="58" mass="6669">MPMSNAGTQGTRPPLHRNVIRPSQCQQSMRTGAAIRYDSASAEYLKQAQRIQRKRIRR</sequence>
<comment type="caution">
    <text evidence="2">The sequence shown here is derived from an EMBL/GenBank/DDBJ whole genome shotgun (WGS) entry which is preliminary data.</text>
</comment>
<feature type="region of interest" description="Disordered" evidence="1">
    <location>
        <begin position="1"/>
        <end position="31"/>
    </location>
</feature>
<evidence type="ECO:0000256" key="1">
    <source>
        <dbReference type="SAM" id="MobiDB-lite"/>
    </source>
</evidence>
<protein>
    <submittedName>
        <fullName evidence="2">Uncharacterized protein</fullName>
    </submittedName>
</protein>
<dbReference type="EMBL" id="ANOH01000195">
    <property type="protein sequence ID" value="EMI55821.1"/>
    <property type="molecule type" value="Genomic_DNA"/>
</dbReference>
<dbReference type="Proteomes" id="UP000011885">
    <property type="component" value="Unassembled WGS sequence"/>
</dbReference>
<dbReference type="AlphaFoldDB" id="M5UD93"/>
<evidence type="ECO:0000313" key="3">
    <source>
        <dbReference type="Proteomes" id="UP000011885"/>
    </source>
</evidence>
<reference evidence="2 3" key="1">
    <citation type="journal article" date="2013" name="Mar. Genomics">
        <title>Expression of sulfatases in Rhodopirellula baltica and the diversity of sulfatases in the genus Rhodopirellula.</title>
        <authorList>
            <person name="Wegner C.E."/>
            <person name="Richter-Heitmann T."/>
            <person name="Klindworth A."/>
            <person name="Klockow C."/>
            <person name="Richter M."/>
            <person name="Achstetter T."/>
            <person name="Glockner F.O."/>
            <person name="Harder J."/>
        </authorList>
    </citation>
    <scope>NUCLEOTIDE SEQUENCE [LARGE SCALE GENOMIC DNA]</scope>
    <source>
        <strain evidence="2 3">SM41</strain>
    </source>
</reference>
<feature type="compositionally biased region" description="Polar residues" evidence="1">
    <location>
        <begin position="1"/>
        <end position="11"/>
    </location>
</feature>
<accession>M5UD93</accession>
<proteinExistence type="predicted"/>